<dbReference type="PROSITE" id="PS00144">
    <property type="entry name" value="ASN_GLN_ASE_1"/>
    <property type="match status" value="1"/>
</dbReference>
<evidence type="ECO:0000256" key="4">
    <source>
        <dbReference type="PROSITE-ProRule" id="PRU10099"/>
    </source>
</evidence>
<evidence type="ECO:0000313" key="8">
    <source>
        <dbReference type="EMBL" id="EEP67543.1"/>
    </source>
</evidence>
<dbReference type="InterPro" id="IPR027473">
    <property type="entry name" value="L-asparaginase_C"/>
</dbReference>
<dbReference type="InterPro" id="IPR041725">
    <property type="entry name" value="L-asparaginase_I"/>
</dbReference>
<dbReference type="InterPro" id="IPR040919">
    <property type="entry name" value="Asparaginase_C"/>
</dbReference>
<feature type="domain" description="L-asparaginase N-terminal" evidence="6">
    <location>
        <begin position="4"/>
        <end position="185"/>
    </location>
</feature>
<feature type="active site" evidence="5">
    <location>
        <position position="94"/>
    </location>
</feature>
<accession>C4GLD4</accession>
<dbReference type="Proteomes" id="UP000003009">
    <property type="component" value="Unassembled WGS sequence"/>
</dbReference>
<dbReference type="EMBL" id="ACJW02000003">
    <property type="protein sequence ID" value="EEP67543.1"/>
    <property type="molecule type" value="Genomic_DNA"/>
</dbReference>
<dbReference type="InterPro" id="IPR020827">
    <property type="entry name" value="Asparaginase/glutaminase_AS1"/>
</dbReference>
<evidence type="ECO:0000256" key="5">
    <source>
        <dbReference type="PROSITE-ProRule" id="PRU10100"/>
    </source>
</evidence>
<gene>
    <name evidence="8" type="ORF">GCWU000324_01791</name>
</gene>
<sequence length="332" mass="35240">MKSLYILYTGGTIGMTQTPQGLQPSRDIVTTALQPHTGSLKTSAASLCEIDPTWHICDPLIDSSALTPQHWANWLTLLQAALPQHDAILILHGTDTLAYTANLLALALNPHGKPIILTGAQKPLGAAHSDAPANLHTALAAIQNPSTHGVLLAFNGKLIPPVGSSKTSTEHDNGFANPHFGTWQTENGQPENAPAPFGGSLLQRQFNPRTRVVPILLTPSNMLDNAAAQLNPDHSDAAILLSYGHGNAPAHPALLTAIQRYTQAGKHLLNISQVPHGNAAAVYAQGNALRQAGAINGGRCNLETAIALMMLAAANRWTRDDVESELQRLRLV</sequence>
<dbReference type="Pfam" id="PF17763">
    <property type="entry name" value="Asparaginase_C"/>
    <property type="match status" value="1"/>
</dbReference>
<evidence type="ECO:0000256" key="3">
    <source>
        <dbReference type="PIRSR" id="PIRSR001220-2"/>
    </source>
</evidence>
<proteinExistence type="inferred from homology"/>
<feature type="binding site" evidence="3">
    <location>
        <position position="63"/>
    </location>
    <ligand>
        <name>substrate</name>
    </ligand>
</feature>
<comment type="similarity">
    <text evidence="1">Belongs to the asparaginase 1 family.</text>
</comment>
<evidence type="ECO:0000259" key="7">
    <source>
        <dbReference type="Pfam" id="PF17763"/>
    </source>
</evidence>
<feature type="active site" description="O-isoaspartyl threonine intermediate" evidence="2">
    <location>
        <position position="12"/>
    </location>
</feature>
<feature type="binding site" evidence="3">
    <location>
        <begin position="94"/>
        <end position="95"/>
    </location>
    <ligand>
        <name>substrate</name>
    </ligand>
</feature>
<dbReference type="CDD" id="cd08963">
    <property type="entry name" value="L-asparaginase_I"/>
    <property type="match status" value="1"/>
</dbReference>
<keyword evidence="9" id="KW-1185">Reference proteome</keyword>
<organism evidence="8 9">
    <name type="scientific">Kingella oralis ATCC 51147</name>
    <dbReference type="NCBI Taxonomy" id="629741"/>
    <lineage>
        <taxon>Bacteria</taxon>
        <taxon>Pseudomonadati</taxon>
        <taxon>Pseudomonadota</taxon>
        <taxon>Betaproteobacteria</taxon>
        <taxon>Neisseriales</taxon>
        <taxon>Neisseriaceae</taxon>
        <taxon>Kingella</taxon>
    </lineage>
</organism>
<dbReference type="GO" id="GO:0006520">
    <property type="term" value="P:amino acid metabolic process"/>
    <property type="evidence" value="ECO:0007669"/>
    <property type="project" value="InterPro"/>
</dbReference>
<reference evidence="8" key="1">
    <citation type="submission" date="2009-04" db="EMBL/GenBank/DDBJ databases">
        <authorList>
            <person name="Weinstock G."/>
            <person name="Sodergren E."/>
            <person name="Clifton S."/>
            <person name="Fulton L."/>
            <person name="Fulton B."/>
            <person name="Courtney L."/>
            <person name="Fronick C."/>
            <person name="Harrison M."/>
            <person name="Strong C."/>
            <person name="Farmer C."/>
            <person name="Delahaunty K."/>
            <person name="Markovic C."/>
            <person name="Hall O."/>
            <person name="Minx P."/>
            <person name="Tomlinson C."/>
            <person name="Mitreva M."/>
            <person name="Nelson J."/>
            <person name="Hou S."/>
            <person name="Wollam A."/>
            <person name="Pepin K.H."/>
            <person name="Johnson M."/>
            <person name="Bhonagiri V."/>
            <person name="Nash W.E."/>
            <person name="Warren W."/>
            <person name="Chinwalla A."/>
            <person name="Mardis E.R."/>
            <person name="Wilson R.K."/>
        </authorList>
    </citation>
    <scope>NUCLEOTIDE SEQUENCE [LARGE SCALE GENOMIC DNA]</scope>
    <source>
        <strain evidence="8">ATCC 51147</strain>
    </source>
</reference>
<feature type="active site" evidence="4">
    <location>
        <position position="12"/>
    </location>
</feature>
<dbReference type="OrthoDB" id="9788068at2"/>
<dbReference type="InterPro" id="IPR037152">
    <property type="entry name" value="L-asparaginase_N_sf"/>
</dbReference>
<dbReference type="SUPFAM" id="SSF53774">
    <property type="entry name" value="Glutaminase/Asparaginase"/>
    <property type="match status" value="1"/>
</dbReference>
<dbReference type="PIRSF" id="PIRSF500176">
    <property type="entry name" value="L_ASNase"/>
    <property type="match status" value="1"/>
</dbReference>
<dbReference type="SMART" id="SM00870">
    <property type="entry name" value="Asparaginase"/>
    <property type="match status" value="1"/>
</dbReference>
<dbReference type="SFLD" id="SFLDS00057">
    <property type="entry name" value="Glutaminase/Asparaginase"/>
    <property type="match status" value="1"/>
</dbReference>
<name>C4GLD4_9NEIS</name>
<dbReference type="PANTHER" id="PTHR11707">
    <property type="entry name" value="L-ASPARAGINASE"/>
    <property type="match status" value="1"/>
</dbReference>
<dbReference type="PIRSF" id="PIRSF001220">
    <property type="entry name" value="L-ASNase_gatD"/>
    <property type="match status" value="1"/>
</dbReference>
<dbReference type="RefSeq" id="WP_003796471.1">
    <property type="nucleotide sequence ID" value="NZ_GG665872.1"/>
</dbReference>
<protein>
    <submittedName>
        <fullName evidence="8">Asparaginase</fullName>
    </submittedName>
</protein>
<dbReference type="GO" id="GO:0004067">
    <property type="term" value="F:asparaginase activity"/>
    <property type="evidence" value="ECO:0007669"/>
    <property type="project" value="UniProtKB-UniRule"/>
</dbReference>
<dbReference type="Pfam" id="PF00710">
    <property type="entry name" value="Asparaginase"/>
    <property type="match status" value="1"/>
</dbReference>
<evidence type="ECO:0000259" key="6">
    <source>
        <dbReference type="Pfam" id="PF00710"/>
    </source>
</evidence>
<dbReference type="InterPro" id="IPR027475">
    <property type="entry name" value="Asparaginase/glutaminase_AS2"/>
</dbReference>
<dbReference type="InterPro" id="IPR027474">
    <property type="entry name" value="L-asparaginase_N"/>
</dbReference>
<evidence type="ECO:0000313" key="9">
    <source>
        <dbReference type="Proteomes" id="UP000003009"/>
    </source>
</evidence>
<dbReference type="GeneID" id="84906205"/>
<dbReference type="InterPro" id="IPR036152">
    <property type="entry name" value="Asp/glu_Ase-like_sf"/>
</dbReference>
<dbReference type="PRINTS" id="PR00139">
    <property type="entry name" value="ASNGLNASE"/>
</dbReference>
<comment type="caution">
    <text evidence="8">The sequence shown here is derived from an EMBL/GenBank/DDBJ whole genome shotgun (WGS) entry which is preliminary data.</text>
</comment>
<evidence type="ECO:0000256" key="1">
    <source>
        <dbReference type="ARBA" id="ARBA00010518"/>
    </source>
</evidence>
<dbReference type="AlphaFoldDB" id="C4GLD4"/>
<dbReference type="PROSITE" id="PS00917">
    <property type="entry name" value="ASN_GLN_ASE_2"/>
    <property type="match status" value="1"/>
</dbReference>
<feature type="domain" description="Asparaginase/glutaminase C-terminal" evidence="7">
    <location>
        <begin position="231"/>
        <end position="323"/>
    </location>
</feature>
<dbReference type="HOGENOM" id="CLU_019134_2_3_4"/>
<dbReference type="Gene3D" id="3.40.50.40">
    <property type="match status" value="1"/>
</dbReference>
<dbReference type="PROSITE" id="PS51732">
    <property type="entry name" value="ASN_GLN_ASE_3"/>
    <property type="match status" value="1"/>
</dbReference>
<dbReference type="STRING" id="629741.GCWU000324_01791"/>
<dbReference type="PANTHER" id="PTHR11707:SF28">
    <property type="entry name" value="60 KDA LYSOPHOSPHOLIPASE"/>
    <property type="match status" value="1"/>
</dbReference>
<evidence type="ECO:0000256" key="2">
    <source>
        <dbReference type="PIRSR" id="PIRSR001220-1"/>
    </source>
</evidence>
<dbReference type="InterPro" id="IPR006034">
    <property type="entry name" value="Asparaginase/glutaminase-like"/>
</dbReference>
<dbReference type="Gene3D" id="3.40.50.1170">
    <property type="entry name" value="L-asparaginase, N-terminal domain"/>
    <property type="match status" value="1"/>
</dbReference>